<name>A0A1F7YXN7_9BACT</name>
<comment type="caution">
    <text evidence="1">The sequence shown here is derived from an EMBL/GenBank/DDBJ whole genome shotgun (WGS) entry which is preliminary data.</text>
</comment>
<proteinExistence type="predicted"/>
<evidence type="ECO:0000313" key="1">
    <source>
        <dbReference type="EMBL" id="OGM32093.1"/>
    </source>
</evidence>
<gene>
    <name evidence="1" type="ORF">A2803_00825</name>
</gene>
<dbReference type="Proteomes" id="UP000178870">
    <property type="component" value="Unassembled WGS sequence"/>
</dbReference>
<reference evidence="1 2" key="1">
    <citation type="journal article" date="2016" name="Nat. Commun.">
        <title>Thousands of microbial genomes shed light on interconnected biogeochemical processes in an aquifer system.</title>
        <authorList>
            <person name="Anantharaman K."/>
            <person name="Brown C.T."/>
            <person name="Hug L.A."/>
            <person name="Sharon I."/>
            <person name="Castelle C.J."/>
            <person name="Probst A.J."/>
            <person name="Thomas B.C."/>
            <person name="Singh A."/>
            <person name="Wilkins M.J."/>
            <person name="Karaoz U."/>
            <person name="Brodie E.L."/>
            <person name="Williams K.H."/>
            <person name="Hubbard S.S."/>
            <person name="Banfield J.F."/>
        </authorList>
    </citation>
    <scope>NUCLEOTIDE SEQUENCE [LARGE SCALE GENOMIC DNA]</scope>
</reference>
<dbReference type="EMBL" id="MGGP01000018">
    <property type="protein sequence ID" value="OGM32093.1"/>
    <property type="molecule type" value="Genomic_DNA"/>
</dbReference>
<dbReference type="AlphaFoldDB" id="A0A1F7YXN7"/>
<protein>
    <submittedName>
        <fullName evidence="1">Uncharacterized protein</fullName>
    </submittedName>
</protein>
<evidence type="ECO:0000313" key="2">
    <source>
        <dbReference type="Proteomes" id="UP000178870"/>
    </source>
</evidence>
<organism evidence="1 2">
    <name type="scientific">Candidatus Woesebacteria bacterium RIFCSPHIGHO2_01_FULL_44_21</name>
    <dbReference type="NCBI Taxonomy" id="1802503"/>
    <lineage>
        <taxon>Bacteria</taxon>
        <taxon>Candidatus Woeseibacteriota</taxon>
    </lineage>
</organism>
<sequence>MYAVDLRGVPVDNQDVVVLKTVWVEMLPRHALAQAVQPTFLVAVTISMALVRGLHPHLLPLHPQVGRLRAGEVMERAGLVNAGIRGNVKRTPMVTVSGIREGVQAEEVGGDRLYCARCKLLLQ</sequence>
<accession>A0A1F7YXN7</accession>